<organism evidence="1 2">
    <name type="scientific">Bacteroides cellulosilyticus</name>
    <dbReference type="NCBI Taxonomy" id="246787"/>
    <lineage>
        <taxon>Bacteria</taxon>
        <taxon>Pseudomonadati</taxon>
        <taxon>Bacteroidota</taxon>
        <taxon>Bacteroidia</taxon>
        <taxon>Bacteroidales</taxon>
        <taxon>Bacteroidaceae</taxon>
        <taxon>Bacteroides</taxon>
    </lineage>
</organism>
<reference evidence="1" key="1">
    <citation type="submission" date="2023-03" db="EMBL/GenBank/DDBJ databases">
        <title>DFI Biobank Strains.</title>
        <authorList>
            <person name="Mostad J."/>
            <person name="Paddock L."/>
            <person name="Medina S."/>
            <person name="Waligurski E."/>
            <person name="Barat B."/>
            <person name="Smith R."/>
            <person name="Burgo V."/>
            <person name="Metcalfe C."/>
            <person name="Woodson C."/>
            <person name="Sundararajan A."/>
            <person name="Ramaswamy R."/>
            <person name="Lin H."/>
            <person name="Pamer E.G."/>
        </authorList>
    </citation>
    <scope>NUCLEOTIDE SEQUENCE</scope>
    <source>
        <strain evidence="1">DFI.9.5</strain>
    </source>
</reference>
<dbReference type="PANTHER" id="PTHR34985">
    <property type="entry name" value="SLR0554 PROTEIN"/>
    <property type="match status" value="1"/>
</dbReference>
<name>A0AAW6M858_9BACE</name>
<evidence type="ECO:0000313" key="1">
    <source>
        <dbReference type="EMBL" id="MDE8697921.1"/>
    </source>
</evidence>
<accession>A0AAW6M858</accession>
<dbReference type="PANTHER" id="PTHR34985:SF1">
    <property type="entry name" value="SLR0554 PROTEIN"/>
    <property type="match status" value="1"/>
</dbReference>
<dbReference type="Proteomes" id="UP001221924">
    <property type="component" value="Unassembled WGS sequence"/>
</dbReference>
<feature type="non-terminal residue" evidence="1">
    <location>
        <position position="1"/>
    </location>
</feature>
<proteinExistence type="predicted"/>
<evidence type="ECO:0000313" key="2">
    <source>
        <dbReference type="Proteomes" id="UP001221924"/>
    </source>
</evidence>
<sequence length="104" mass="12003">TSYNAIFLELQLTGIMCSLDYVKAIVNSSYPREFNPFTDYIEKLKPWDGVTDYIGQLAETVQTEDQEFWKKSFRKWFVGLLACALQDEAVNNLVFILYSEQGKG</sequence>
<gene>
    <name evidence="1" type="ORF">PZH42_28185</name>
</gene>
<feature type="non-terminal residue" evidence="1">
    <location>
        <position position="104"/>
    </location>
</feature>
<protein>
    <submittedName>
        <fullName evidence="1">Virulence protein E</fullName>
    </submittedName>
</protein>
<dbReference type="EMBL" id="JARFID010000448">
    <property type="protein sequence ID" value="MDE8697921.1"/>
    <property type="molecule type" value="Genomic_DNA"/>
</dbReference>
<comment type="caution">
    <text evidence="1">The sequence shown here is derived from an EMBL/GenBank/DDBJ whole genome shotgun (WGS) entry which is preliminary data.</text>
</comment>
<dbReference type="AlphaFoldDB" id="A0AAW6M858"/>